<evidence type="ECO:0000256" key="6">
    <source>
        <dbReference type="SAM" id="Phobius"/>
    </source>
</evidence>
<dbReference type="GO" id="GO:0005886">
    <property type="term" value="C:plasma membrane"/>
    <property type="evidence" value="ECO:0007669"/>
    <property type="project" value="UniProtKB-SubCell"/>
</dbReference>
<feature type="transmembrane region" description="Helical" evidence="6">
    <location>
        <begin position="530"/>
        <end position="548"/>
    </location>
</feature>
<dbReference type="Pfam" id="PF07690">
    <property type="entry name" value="MFS_1"/>
    <property type="match status" value="1"/>
</dbReference>
<dbReference type="PROSITE" id="PS50850">
    <property type="entry name" value="MFS"/>
    <property type="match status" value="1"/>
</dbReference>
<accession>A0A286GB33</accession>
<dbReference type="OrthoDB" id="7786710at2"/>
<feature type="transmembrane region" description="Helical" evidence="6">
    <location>
        <begin position="626"/>
        <end position="648"/>
    </location>
</feature>
<feature type="transmembrane region" description="Helical" evidence="6">
    <location>
        <begin position="18"/>
        <end position="38"/>
    </location>
</feature>
<evidence type="ECO:0000256" key="4">
    <source>
        <dbReference type="ARBA" id="ARBA00022989"/>
    </source>
</evidence>
<feature type="transmembrane region" description="Helical" evidence="6">
    <location>
        <begin position="654"/>
        <end position="672"/>
    </location>
</feature>
<feature type="domain" description="HAMP" evidence="8">
    <location>
        <begin position="189"/>
        <end position="241"/>
    </location>
</feature>
<dbReference type="GO" id="GO:0007165">
    <property type="term" value="P:signal transduction"/>
    <property type="evidence" value="ECO:0007669"/>
    <property type="project" value="InterPro"/>
</dbReference>
<evidence type="ECO:0000256" key="5">
    <source>
        <dbReference type="ARBA" id="ARBA00023136"/>
    </source>
</evidence>
<dbReference type="InterPro" id="IPR036259">
    <property type="entry name" value="MFS_trans_sf"/>
</dbReference>
<dbReference type="InterPro" id="IPR050189">
    <property type="entry name" value="MFS_Efflux_Transporters"/>
</dbReference>
<proteinExistence type="predicted"/>
<sequence length="688" mass="72774">MTAERKDDMDFGHVRQRIIVVSGIMVVIAAVLVLLLTLRAFERDLLPEVDAKTQAVANALSGSLQQALDLGIPLDKLSGVEEVLDEALGDNPEIGYLAVTTMDDRVLFLRGPNADQMPTQPALGSDGARERSVVLRGEGEGAAGVGRLRVGIATDFVRRSMTDIILDLAVVLMVSLLATFELLMFFINRSLGGPLTLVVRTLQRGGNGDFRHVTGIRSGDEVGRLVGAVDARVSALNERFQHLRDRLSDAGGEAAGKLAAARERLRGFTFADGGVVPLQMPLLTDVRMPLLLYVLAGEMSRSFFPNFVKNLYTPIPGLSYEAVLGLPISAFMFFMASATPISGGWADRIGGRRLFLLSLVPTLVGMIGTGFAQTFGQLIAFWSLNAVGYAMATIACQSRIAEMTTGENRAQGMAVFVTAIMVAAICGTSFGGVIADRIGFRATFVVSAVMVIISGLIVAHVFTAQPKKEAAARMPLTKAMKRVSTNGRFIALLVLGAVPAKLILTGFLFYMIPLYLAELGNNQSAIGRQMMVYFAIMIVMSPLFARLADSRGWRGGLVVLGGVIAGIGALAIPYLGGGELGVLAAVVTLGIGHAVATAPLIAMIPEICVEEVKDIGQTALLGVLRVVERIGSVLGPLVAGSLATFYSYQTAAQVIGGIVAGTAVLLWLSLTFSRPAAGRPTVPEEAGP</sequence>
<dbReference type="EMBL" id="OCNJ01000002">
    <property type="protein sequence ID" value="SOD92702.1"/>
    <property type="molecule type" value="Genomic_DNA"/>
</dbReference>
<feature type="transmembrane region" description="Helical" evidence="6">
    <location>
        <begin position="354"/>
        <end position="373"/>
    </location>
</feature>
<protein>
    <submittedName>
        <fullName evidence="9">Predicted arabinose efflux permease, MFS family</fullName>
    </submittedName>
</protein>
<dbReference type="PANTHER" id="PTHR43124:SF3">
    <property type="entry name" value="CHLORAMPHENICOL EFFLUX PUMP RV0191"/>
    <property type="match status" value="1"/>
</dbReference>
<feature type="transmembrane region" description="Helical" evidence="6">
    <location>
        <begin position="379"/>
        <end position="401"/>
    </location>
</feature>
<dbReference type="InterPro" id="IPR003660">
    <property type="entry name" value="HAMP_dom"/>
</dbReference>
<keyword evidence="2" id="KW-1003">Cell membrane</keyword>
<reference evidence="9 10" key="1">
    <citation type="submission" date="2017-09" db="EMBL/GenBank/DDBJ databases">
        <authorList>
            <person name="Ehlers B."/>
            <person name="Leendertz F.H."/>
        </authorList>
    </citation>
    <scope>NUCLEOTIDE SEQUENCE [LARGE SCALE GENOMIC DNA]</scope>
    <source>
        <strain evidence="9 10">USBA 140</strain>
    </source>
</reference>
<keyword evidence="3 6" id="KW-0812">Transmembrane</keyword>
<dbReference type="InterPro" id="IPR020846">
    <property type="entry name" value="MFS_dom"/>
</dbReference>
<dbReference type="SUPFAM" id="SSF103473">
    <property type="entry name" value="MFS general substrate transporter"/>
    <property type="match status" value="1"/>
</dbReference>
<dbReference type="CDD" id="cd17325">
    <property type="entry name" value="MFS_MdtG_SLC18_like"/>
    <property type="match status" value="1"/>
</dbReference>
<keyword evidence="5 6" id="KW-0472">Membrane</keyword>
<dbReference type="GO" id="GO:0022857">
    <property type="term" value="F:transmembrane transporter activity"/>
    <property type="evidence" value="ECO:0007669"/>
    <property type="project" value="InterPro"/>
</dbReference>
<evidence type="ECO:0000259" key="7">
    <source>
        <dbReference type="PROSITE" id="PS50850"/>
    </source>
</evidence>
<feature type="transmembrane region" description="Helical" evidence="6">
    <location>
        <begin position="322"/>
        <end position="342"/>
    </location>
</feature>
<evidence type="ECO:0000313" key="10">
    <source>
        <dbReference type="Proteomes" id="UP000219621"/>
    </source>
</evidence>
<comment type="subcellular location">
    <subcellularLocation>
        <location evidence="1">Cell membrane</location>
        <topology evidence="1">Multi-pass membrane protein</topology>
    </subcellularLocation>
</comment>
<evidence type="ECO:0000256" key="2">
    <source>
        <dbReference type="ARBA" id="ARBA00022475"/>
    </source>
</evidence>
<gene>
    <name evidence="9" type="ORF">SAMN05421508_102567</name>
</gene>
<dbReference type="PANTHER" id="PTHR43124">
    <property type="entry name" value="PURINE EFFLUX PUMP PBUE"/>
    <property type="match status" value="1"/>
</dbReference>
<feature type="transmembrane region" description="Helical" evidence="6">
    <location>
        <begin position="582"/>
        <end position="605"/>
    </location>
</feature>
<keyword evidence="4 6" id="KW-1133">Transmembrane helix</keyword>
<evidence type="ECO:0000256" key="1">
    <source>
        <dbReference type="ARBA" id="ARBA00004651"/>
    </source>
</evidence>
<feature type="transmembrane region" description="Helical" evidence="6">
    <location>
        <begin position="164"/>
        <end position="187"/>
    </location>
</feature>
<feature type="transmembrane region" description="Helical" evidence="6">
    <location>
        <begin position="440"/>
        <end position="464"/>
    </location>
</feature>
<dbReference type="AlphaFoldDB" id="A0A286GB33"/>
<evidence type="ECO:0000313" key="9">
    <source>
        <dbReference type="EMBL" id="SOD92702.1"/>
    </source>
</evidence>
<dbReference type="Proteomes" id="UP000219621">
    <property type="component" value="Unassembled WGS sequence"/>
</dbReference>
<name>A0A286GB33_9PROT</name>
<dbReference type="RefSeq" id="WP_097278301.1">
    <property type="nucleotide sequence ID" value="NZ_OCNJ01000002.1"/>
</dbReference>
<feature type="domain" description="Major facilitator superfamily (MFS) profile" evidence="7">
    <location>
        <begin position="282"/>
        <end position="674"/>
    </location>
</feature>
<organism evidence="9 10">
    <name type="scientific">Caenispirillum bisanense</name>
    <dbReference type="NCBI Taxonomy" id="414052"/>
    <lineage>
        <taxon>Bacteria</taxon>
        <taxon>Pseudomonadati</taxon>
        <taxon>Pseudomonadota</taxon>
        <taxon>Alphaproteobacteria</taxon>
        <taxon>Rhodospirillales</taxon>
        <taxon>Novispirillaceae</taxon>
        <taxon>Caenispirillum</taxon>
    </lineage>
</organism>
<feature type="transmembrane region" description="Helical" evidence="6">
    <location>
        <begin position="413"/>
        <end position="434"/>
    </location>
</feature>
<feature type="transmembrane region" description="Helical" evidence="6">
    <location>
        <begin position="489"/>
        <end position="510"/>
    </location>
</feature>
<keyword evidence="10" id="KW-1185">Reference proteome</keyword>
<feature type="transmembrane region" description="Helical" evidence="6">
    <location>
        <begin position="555"/>
        <end position="576"/>
    </location>
</feature>
<dbReference type="InterPro" id="IPR011701">
    <property type="entry name" value="MFS"/>
</dbReference>
<dbReference type="Gene3D" id="1.20.1250.20">
    <property type="entry name" value="MFS general substrate transporter like domains"/>
    <property type="match status" value="1"/>
</dbReference>
<dbReference type="PROSITE" id="PS50885">
    <property type="entry name" value="HAMP"/>
    <property type="match status" value="1"/>
</dbReference>
<dbReference type="Gene3D" id="6.10.340.10">
    <property type="match status" value="1"/>
</dbReference>
<evidence type="ECO:0000259" key="8">
    <source>
        <dbReference type="PROSITE" id="PS50885"/>
    </source>
</evidence>
<evidence type="ECO:0000256" key="3">
    <source>
        <dbReference type="ARBA" id="ARBA00022692"/>
    </source>
</evidence>